<dbReference type="EMBL" id="KV417717">
    <property type="protein sequence ID" value="KZP08645.1"/>
    <property type="molecule type" value="Genomic_DNA"/>
</dbReference>
<proteinExistence type="predicted"/>
<dbReference type="InterPro" id="IPR032675">
    <property type="entry name" value="LRR_dom_sf"/>
</dbReference>
<accession>A0A165XKW0</accession>
<name>A0A165XKW0_9AGAM</name>
<reference evidence="1 2" key="1">
    <citation type="journal article" date="2016" name="Mol. Biol. Evol.">
        <title>Comparative Genomics of Early-Diverging Mushroom-Forming Fungi Provides Insights into the Origins of Lignocellulose Decay Capabilities.</title>
        <authorList>
            <person name="Nagy L.G."/>
            <person name="Riley R."/>
            <person name="Tritt A."/>
            <person name="Adam C."/>
            <person name="Daum C."/>
            <person name="Floudas D."/>
            <person name="Sun H."/>
            <person name="Yadav J.S."/>
            <person name="Pangilinan J."/>
            <person name="Larsson K.H."/>
            <person name="Matsuura K."/>
            <person name="Barry K."/>
            <person name="Labutti K."/>
            <person name="Kuo R."/>
            <person name="Ohm R.A."/>
            <person name="Bhattacharya S.S."/>
            <person name="Shirouzu T."/>
            <person name="Yoshinaga Y."/>
            <person name="Martin F.M."/>
            <person name="Grigoriev I.V."/>
            <person name="Hibbett D.S."/>
        </authorList>
    </citation>
    <scope>NUCLEOTIDE SEQUENCE [LARGE SCALE GENOMIC DNA]</scope>
    <source>
        <strain evidence="1 2">CBS 109695</strain>
    </source>
</reference>
<gene>
    <name evidence="1" type="ORF">FIBSPDRAFT_901132</name>
</gene>
<dbReference type="AlphaFoldDB" id="A0A165XKW0"/>
<dbReference type="Proteomes" id="UP000076532">
    <property type="component" value="Unassembled WGS sequence"/>
</dbReference>
<protein>
    <submittedName>
        <fullName evidence="1">Uncharacterized protein</fullName>
    </submittedName>
</protein>
<dbReference type="Gene3D" id="3.80.10.10">
    <property type="entry name" value="Ribonuclease Inhibitor"/>
    <property type="match status" value="1"/>
</dbReference>
<evidence type="ECO:0000313" key="1">
    <source>
        <dbReference type="EMBL" id="KZP08645.1"/>
    </source>
</evidence>
<sequence length="406" mass="45330">MPVLPTLSKFAMPFSSLSSDNLLNIFMIMLRDQNYQPTGYPIAPASDFILTYPANVLWIYGSSIRLNLMKNVTVNIPTSCRCSPTPIDDTHHDIEQLQTIFKDLHMQNLEELCMLCINMDEEDTTFTNSPGPFFQGGTPCLNTITVDRVTCFPSAAPNLTHLNLENEIMSGPMWEYSDFAKMLFGIPSLTILSMTGPLVDLDNGTDFDEMLKMGVTLPNLRSLTLFMGQDEESTYVFDEEGEQNIYLAAIIALFASAPLQCLFIKGPFLVHIPSILECMHSKVFCFPHVTELDFNVDAFNSRYKEIWSQQDAVTFIQAFPSVERVCLHFEAAAIIDALIGAPAAGDLWHQLQAMFIRDPGSALPSVQKLVESRFDAGRSLQELWLGDFGKRPAGASLDQLEGHVED</sequence>
<organism evidence="1 2">
    <name type="scientific">Athelia psychrophila</name>
    <dbReference type="NCBI Taxonomy" id="1759441"/>
    <lineage>
        <taxon>Eukaryota</taxon>
        <taxon>Fungi</taxon>
        <taxon>Dikarya</taxon>
        <taxon>Basidiomycota</taxon>
        <taxon>Agaricomycotina</taxon>
        <taxon>Agaricomycetes</taxon>
        <taxon>Agaricomycetidae</taxon>
        <taxon>Atheliales</taxon>
        <taxon>Atheliaceae</taxon>
        <taxon>Athelia</taxon>
    </lineage>
</organism>
<keyword evidence="2" id="KW-1185">Reference proteome</keyword>
<dbReference type="OrthoDB" id="3258333at2759"/>
<evidence type="ECO:0000313" key="2">
    <source>
        <dbReference type="Proteomes" id="UP000076532"/>
    </source>
</evidence>
<dbReference type="SUPFAM" id="SSF52047">
    <property type="entry name" value="RNI-like"/>
    <property type="match status" value="1"/>
</dbReference>